<dbReference type="AlphaFoldDB" id="A0A133UJU8"/>
<evidence type="ECO:0000313" key="1">
    <source>
        <dbReference type="EMBL" id="KXA94479.1"/>
    </source>
</evidence>
<accession>A0A133UJU8</accession>
<proteinExistence type="predicted"/>
<gene>
    <name evidence="1" type="ORF">AKJ36_02835</name>
</gene>
<organism evidence="1 2">
    <name type="scientific">candidate division MSBL1 archaeon SCGC-AAA259I07</name>
    <dbReference type="NCBI Taxonomy" id="1698266"/>
    <lineage>
        <taxon>Archaea</taxon>
        <taxon>Methanobacteriati</taxon>
        <taxon>Methanobacteriota</taxon>
        <taxon>candidate division MSBL1</taxon>
    </lineage>
</organism>
<reference evidence="1 2" key="1">
    <citation type="journal article" date="2016" name="Sci. Rep.">
        <title>Metabolic traits of an uncultured archaeal lineage -MSBL1- from brine pools of the Red Sea.</title>
        <authorList>
            <person name="Mwirichia R."/>
            <person name="Alam I."/>
            <person name="Rashid M."/>
            <person name="Vinu M."/>
            <person name="Ba-Alawi W."/>
            <person name="Anthony Kamau A."/>
            <person name="Kamanda Ngugi D."/>
            <person name="Goker M."/>
            <person name="Klenk H.P."/>
            <person name="Bajic V."/>
            <person name="Stingl U."/>
        </authorList>
    </citation>
    <scope>NUCLEOTIDE SEQUENCE [LARGE SCALE GENOMIC DNA]</scope>
    <source>
        <strain evidence="1">SCGC-AAA259I07</strain>
    </source>
</reference>
<evidence type="ECO:0000313" key="2">
    <source>
        <dbReference type="Proteomes" id="UP000070155"/>
    </source>
</evidence>
<name>A0A133UJU8_9EURY</name>
<dbReference type="Proteomes" id="UP000070155">
    <property type="component" value="Unassembled WGS sequence"/>
</dbReference>
<protein>
    <submittedName>
        <fullName evidence="1">Uncharacterized protein</fullName>
    </submittedName>
</protein>
<dbReference type="EMBL" id="LHXQ01000045">
    <property type="protein sequence ID" value="KXA94479.1"/>
    <property type="molecule type" value="Genomic_DNA"/>
</dbReference>
<keyword evidence="2" id="KW-1185">Reference proteome</keyword>
<sequence>MSISRHKLPDGSELLKFEVEEFPRIGDIDSALILPNGHILVQQVIKILSLRHSLGKRGIENLGFRGRVVFWTVKFSIYKRSLFSWAGPR</sequence>
<comment type="caution">
    <text evidence="1">The sequence shown here is derived from an EMBL/GenBank/DDBJ whole genome shotgun (WGS) entry which is preliminary data.</text>
</comment>